<dbReference type="OrthoDB" id="6638088at2"/>
<gene>
    <name evidence="2" type="ORF">HYN59_17170</name>
</gene>
<dbReference type="EMBL" id="CP029186">
    <property type="protein sequence ID" value="AWH86731.1"/>
    <property type="molecule type" value="Genomic_DNA"/>
</dbReference>
<evidence type="ECO:0000313" key="3">
    <source>
        <dbReference type="Proteomes" id="UP000244929"/>
    </source>
</evidence>
<dbReference type="KEGG" id="falb:HYN59_17170"/>
<dbReference type="Proteomes" id="UP000244929">
    <property type="component" value="Chromosome"/>
</dbReference>
<dbReference type="GO" id="GO:0016740">
    <property type="term" value="F:transferase activity"/>
    <property type="evidence" value="ECO:0007669"/>
    <property type="project" value="UniProtKB-KW"/>
</dbReference>
<dbReference type="InterPro" id="IPR055259">
    <property type="entry name" value="YkvP/CgeB_Glyco_trans-like"/>
</dbReference>
<keyword evidence="2" id="KW-0808">Transferase</keyword>
<protein>
    <submittedName>
        <fullName evidence="2">Glycosyl transferase family 1</fullName>
    </submittedName>
</protein>
<accession>A0A2S1R2H6</accession>
<dbReference type="SUPFAM" id="SSF53756">
    <property type="entry name" value="UDP-Glycosyltransferase/glycogen phosphorylase"/>
    <property type="match status" value="1"/>
</dbReference>
<name>A0A2S1R2H6_9FLAO</name>
<proteinExistence type="predicted"/>
<organism evidence="2 3">
    <name type="scientific">Flavobacterium album</name>
    <dbReference type="NCBI Taxonomy" id="2175091"/>
    <lineage>
        <taxon>Bacteria</taxon>
        <taxon>Pseudomonadati</taxon>
        <taxon>Bacteroidota</taxon>
        <taxon>Flavobacteriia</taxon>
        <taxon>Flavobacteriales</taxon>
        <taxon>Flavobacteriaceae</taxon>
        <taxon>Flavobacterium</taxon>
    </lineage>
</organism>
<dbReference type="RefSeq" id="WP_108779453.1">
    <property type="nucleotide sequence ID" value="NZ_CP029186.1"/>
</dbReference>
<dbReference type="Gene3D" id="3.40.50.2000">
    <property type="entry name" value="Glycogen Phosphorylase B"/>
    <property type="match status" value="1"/>
</dbReference>
<keyword evidence="3" id="KW-1185">Reference proteome</keyword>
<evidence type="ECO:0000313" key="2">
    <source>
        <dbReference type="EMBL" id="AWH86731.1"/>
    </source>
</evidence>
<evidence type="ECO:0000259" key="1">
    <source>
        <dbReference type="Pfam" id="PF13524"/>
    </source>
</evidence>
<sequence>MRILLIGEYSRLHNSLKEGLVALGHEVTLVGDGDGFKQFPADHTIDAAISKTKLINLPRQVLFRLFRYDIAAIERGLRFYFLLRKLKGYDVVQLINEAPIKTTAAFEKTLLGRLTGQNGKTFLLSCGVDYISVKYMLEGNFRYSLMDPYYADESLLPYYRYILNYIGKKHKKLHDFIFSKISGVIASDMDYVLPMKGHPRFLGLVPNPVNLKKMEYQKSVITDKVVIFLGINRGTYHKKGIPFFEKALEIITQKYGNRTEIIITENIPYNEYINLYNKAHILLDQVYAYDQGYNALEAMAKGKVVFTGAEKEFSDHYGLTEKVAINALPDVDSIVNELSYLIENPTEILAIGKRARAFIEKEHDHIAVAGKYLEKWGMML</sequence>
<feature type="domain" description="Spore protein YkvP/CgeB glycosyl transferase-like" evidence="1">
    <location>
        <begin position="256"/>
        <end position="372"/>
    </location>
</feature>
<dbReference type="Pfam" id="PF13524">
    <property type="entry name" value="Glyco_trans_1_2"/>
    <property type="match status" value="1"/>
</dbReference>
<reference evidence="2 3" key="1">
    <citation type="submission" date="2018-04" db="EMBL/GenBank/DDBJ databases">
        <title>Genome sequencing of Flavobacterium sp. HYN0059.</title>
        <authorList>
            <person name="Yi H."/>
            <person name="Baek C."/>
        </authorList>
    </citation>
    <scope>NUCLEOTIDE SEQUENCE [LARGE SCALE GENOMIC DNA]</scope>
    <source>
        <strain evidence="2 3">HYN0059</strain>
    </source>
</reference>
<dbReference type="AlphaFoldDB" id="A0A2S1R2H6"/>